<evidence type="ECO:0000313" key="3">
    <source>
        <dbReference type="Proteomes" id="UP000001968"/>
    </source>
</evidence>
<dbReference type="KEGG" id="swo:Swol_1361"/>
<protein>
    <recommendedName>
        <fullName evidence="4">DUF763 domain-containing protein</fullName>
    </recommendedName>
</protein>
<dbReference type="PANTHER" id="PTHR38597:SF1">
    <property type="entry name" value="BLL3834 PROTEIN"/>
    <property type="match status" value="1"/>
</dbReference>
<dbReference type="HOGENOM" id="CLU_061722_0_0_9"/>
<gene>
    <name evidence="2" type="ordered locus">Swol_1361</name>
</gene>
<accession>Q0AX86</accession>
<reference evidence="3" key="1">
    <citation type="journal article" date="2010" name="Environ. Microbiol.">
        <title>The genome of Syntrophomonas wolfei: new insights into syntrophic metabolism and biohydrogen production.</title>
        <authorList>
            <person name="Sieber J.R."/>
            <person name="Sims D.R."/>
            <person name="Han C."/>
            <person name="Kim E."/>
            <person name="Lykidis A."/>
            <person name="Lapidus A.L."/>
            <person name="McDonnald E."/>
            <person name="Rohlin L."/>
            <person name="Culley D.E."/>
            <person name="Gunsalus R."/>
            <person name="McInerney M.J."/>
        </authorList>
    </citation>
    <scope>NUCLEOTIDE SEQUENCE [LARGE SCALE GENOMIC DNA]</scope>
    <source>
        <strain evidence="3">DSM 2245B / Goettingen</strain>
    </source>
</reference>
<feature type="compositionally biased region" description="Low complexity" evidence="1">
    <location>
        <begin position="372"/>
        <end position="388"/>
    </location>
</feature>
<dbReference type="OrthoDB" id="9802662at2"/>
<dbReference type="Pfam" id="PF05559">
    <property type="entry name" value="DUF763"/>
    <property type="match status" value="1"/>
</dbReference>
<name>Q0AX86_SYNWW</name>
<dbReference type="InterPro" id="IPR008482">
    <property type="entry name" value="DUF763"/>
</dbReference>
<sequence length="388" mass="42987">MRTGTANLPLHGGKCPAWLFTHMKALSRAIIEVILEEDGPDEVLRRLSHPYWFQALGCVVGFDWHSSGVTTTVCGALKEGLAELGPQAGLFVAGGKGRTARQTPLEIMNHADRHGLSCSAEDLVYASKMSAKVDSAAVQDGYDIYHHCFFFTQDGHWAVIQQGMNEDLRQARRYHWLGDAVESFTVEPQTAICCDFKAETLNLVAGENEKIREFSTHLVQENPDRLLAEIKRLQESSLTLPTCHPIPRTGYLNKALYAAYDKHPQDFEALLNVSGVGAGTLRALCLVAEVTYGTRPSFSDPVRYSFAHGGKDGFPFPVNEADIEQSYTTLKLALRKAKAGQREQLDALRKLARWHSESIRVQASPIPPSPPQSVSSKKSRVQQPRLFD</sequence>
<organism evidence="2 3">
    <name type="scientific">Syntrophomonas wolfei subsp. wolfei (strain DSM 2245B / Goettingen)</name>
    <dbReference type="NCBI Taxonomy" id="335541"/>
    <lineage>
        <taxon>Bacteria</taxon>
        <taxon>Bacillati</taxon>
        <taxon>Bacillota</taxon>
        <taxon>Clostridia</taxon>
        <taxon>Eubacteriales</taxon>
        <taxon>Syntrophomonadaceae</taxon>
        <taxon>Syntrophomonas</taxon>
    </lineage>
</organism>
<evidence type="ECO:0000256" key="1">
    <source>
        <dbReference type="SAM" id="MobiDB-lite"/>
    </source>
</evidence>
<evidence type="ECO:0008006" key="4">
    <source>
        <dbReference type="Google" id="ProtNLM"/>
    </source>
</evidence>
<evidence type="ECO:0000313" key="2">
    <source>
        <dbReference type="EMBL" id="ABI68668.1"/>
    </source>
</evidence>
<feature type="region of interest" description="Disordered" evidence="1">
    <location>
        <begin position="359"/>
        <end position="388"/>
    </location>
</feature>
<dbReference type="AlphaFoldDB" id="Q0AX86"/>
<dbReference type="PANTHER" id="PTHR38597">
    <property type="entry name" value="BLL3834 PROTEIN"/>
    <property type="match status" value="1"/>
</dbReference>
<dbReference type="Proteomes" id="UP000001968">
    <property type="component" value="Chromosome"/>
</dbReference>
<keyword evidence="3" id="KW-1185">Reference proteome</keyword>
<proteinExistence type="predicted"/>
<dbReference type="eggNOG" id="COG1415">
    <property type="taxonomic scope" value="Bacteria"/>
</dbReference>
<dbReference type="EMBL" id="CP000448">
    <property type="protein sequence ID" value="ABI68668.1"/>
    <property type="molecule type" value="Genomic_DNA"/>
</dbReference>